<dbReference type="Proteomes" id="UP001632038">
    <property type="component" value="Unassembled WGS sequence"/>
</dbReference>
<keyword evidence="6 9" id="KW-0732">Signal</keyword>
<feature type="chain" id="PRO_5044859296" description="FAD-binding PCMH-type domain-containing protein" evidence="9">
    <location>
        <begin position="23"/>
        <end position="550"/>
    </location>
</feature>
<evidence type="ECO:0000313" key="11">
    <source>
        <dbReference type="EMBL" id="KAL3631592.1"/>
    </source>
</evidence>
<dbReference type="InterPro" id="IPR036318">
    <property type="entry name" value="FAD-bd_PCMH-like_sf"/>
</dbReference>
<evidence type="ECO:0000256" key="5">
    <source>
        <dbReference type="ARBA" id="ARBA00022630"/>
    </source>
</evidence>
<dbReference type="Gene3D" id="3.30.43.10">
    <property type="entry name" value="Uridine Diphospho-n-acetylenolpyruvylglucosamine Reductase, domain 2"/>
    <property type="match status" value="1"/>
</dbReference>
<sequence>MGSLIICFTLITFNTLLVLAAAHDPGWPSFKLVNVKTFYQCMSSNPNPNPIPVPFSDFYSPTIDNTSFTSVYNSTAQNFRCLESTLRKPFLIFRPDNEAQVSPAIRCAQLFNLNIRIRSGGHDYEGLSYISLMKNQKFMILDLYNLRNVSIDTQNRTAWVQAGATNGELYYKISQASKNLAFPAGLCSTLGIGGHIPGGGYGFLMRAFGLAGDNILDVRMVDALGNVRSKQLNTMDDDLFWALSGGGGGNFGVITAYKIRLVRVPTKVSVFTVVKTRETNGAAILNKWQYVAPNTDQNLFIRAMMQTTPNTVLTIYQAVYLGRANKLVSLMTKQFPELGLTPAQCTEMSWIESVMVIAGFNTSLYKPDYLLQHKPAFEVFHLKSKSDFLREPMSIDEIEGMWDIFKDQSPLSLIIMNPYGGMMAKIPENATPFPHRVGVICKIQYAASWVEPGQAARDKNEKLVGQLYDYMADYVSKSPREAYVNYRDLDIGMAGMGSNCSHPSIWGPKYFKGNYQKLVEVKTKVDPFNFFKSEQSIPTKWMQNKCTVIL</sequence>
<comment type="cofactor">
    <cofactor evidence="1">
        <name>FAD</name>
        <dbReference type="ChEBI" id="CHEBI:57692"/>
    </cofactor>
</comment>
<dbReference type="Pfam" id="PF01565">
    <property type="entry name" value="FAD_binding_4"/>
    <property type="match status" value="1"/>
</dbReference>
<keyword evidence="7" id="KW-0274">FAD</keyword>
<feature type="domain" description="FAD-binding PCMH-type" evidence="10">
    <location>
        <begin position="85"/>
        <end position="264"/>
    </location>
</feature>
<dbReference type="PROSITE" id="PS51387">
    <property type="entry name" value="FAD_PCMH"/>
    <property type="match status" value="1"/>
</dbReference>
<dbReference type="InterPro" id="IPR016166">
    <property type="entry name" value="FAD-bd_PCMH"/>
</dbReference>
<keyword evidence="12" id="KW-1185">Reference proteome</keyword>
<evidence type="ECO:0000256" key="8">
    <source>
        <dbReference type="ARBA" id="ARBA00023180"/>
    </source>
</evidence>
<dbReference type="InterPro" id="IPR006094">
    <property type="entry name" value="Oxid_FAD_bind_N"/>
</dbReference>
<dbReference type="Pfam" id="PF08031">
    <property type="entry name" value="BBE"/>
    <property type="match status" value="1"/>
</dbReference>
<comment type="caution">
    <text evidence="11">The sequence shown here is derived from an EMBL/GenBank/DDBJ whole genome shotgun (WGS) entry which is preliminary data.</text>
</comment>
<evidence type="ECO:0000256" key="3">
    <source>
        <dbReference type="ARBA" id="ARBA00005466"/>
    </source>
</evidence>
<reference evidence="12" key="1">
    <citation type="journal article" date="2024" name="IScience">
        <title>Strigolactones Initiate the Formation of Haustorium-like Structures in Castilleja.</title>
        <authorList>
            <person name="Buerger M."/>
            <person name="Peterson D."/>
            <person name="Chory J."/>
        </authorList>
    </citation>
    <scope>NUCLEOTIDE SEQUENCE [LARGE SCALE GENOMIC DNA]</scope>
</reference>
<protein>
    <recommendedName>
        <fullName evidence="10">FAD-binding PCMH-type domain-containing protein</fullName>
    </recommendedName>
</protein>
<comment type="similarity">
    <text evidence="3">Belongs to the oxygen-dependent FAD-linked oxidoreductase family.</text>
</comment>
<keyword evidence="8" id="KW-0325">Glycoprotein</keyword>
<dbReference type="PANTHER" id="PTHR32448">
    <property type="entry name" value="OS08G0158400 PROTEIN"/>
    <property type="match status" value="1"/>
</dbReference>
<evidence type="ECO:0000259" key="10">
    <source>
        <dbReference type="PROSITE" id="PS51387"/>
    </source>
</evidence>
<dbReference type="InterPro" id="IPR012951">
    <property type="entry name" value="BBE"/>
</dbReference>
<evidence type="ECO:0000256" key="4">
    <source>
        <dbReference type="ARBA" id="ARBA00022589"/>
    </source>
</evidence>
<dbReference type="InterPro" id="IPR016169">
    <property type="entry name" value="FAD-bd_PCMH_sub2"/>
</dbReference>
<keyword evidence="4" id="KW-0017">Alkaloid metabolism</keyword>
<feature type="signal peptide" evidence="9">
    <location>
        <begin position="1"/>
        <end position="22"/>
    </location>
</feature>
<evidence type="ECO:0000256" key="2">
    <source>
        <dbReference type="ARBA" id="ARBA00004913"/>
    </source>
</evidence>
<accession>A0ABD3CSN1</accession>
<evidence type="ECO:0000256" key="7">
    <source>
        <dbReference type="ARBA" id="ARBA00022827"/>
    </source>
</evidence>
<dbReference type="SUPFAM" id="SSF56176">
    <property type="entry name" value="FAD-binding/transporter-associated domain-like"/>
    <property type="match status" value="1"/>
</dbReference>
<comment type="pathway">
    <text evidence="2">Alkaloid biosynthesis.</text>
</comment>
<dbReference type="Gene3D" id="3.40.462.20">
    <property type="match status" value="1"/>
</dbReference>
<dbReference type="AlphaFoldDB" id="A0ABD3CSN1"/>
<evidence type="ECO:0000256" key="9">
    <source>
        <dbReference type="SAM" id="SignalP"/>
    </source>
</evidence>
<gene>
    <name evidence="11" type="ORF">CASFOL_024576</name>
</gene>
<keyword evidence="5" id="KW-0285">Flavoprotein</keyword>
<name>A0ABD3CSN1_9LAMI</name>
<dbReference type="Gene3D" id="3.30.465.10">
    <property type="match status" value="1"/>
</dbReference>
<proteinExistence type="inferred from homology"/>
<dbReference type="EMBL" id="JAVIJP010000032">
    <property type="protein sequence ID" value="KAL3631592.1"/>
    <property type="molecule type" value="Genomic_DNA"/>
</dbReference>
<evidence type="ECO:0000313" key="12">
    <source>
        <dbReference type="Proteomes" id="UP001632038"/>
    </source>
</evidence>
<organism evidence="11 12">
    <name type="scientific">Castilleja foliolosa</name>
    <dbReference type="NCBI Taxonomy" id="1961234"/>
    <lineage>
        <taxon>Eukaryota</taxon>
        <taxon>Viridiplantae</taxon>
        <taxon>Streptophyta</taxon>
        <taxon>Embryophyta</taxon>
        <taxon>Tracheophyta</taxon>
        <taxon>Spermatophyta</taxon>
        <taxon>Magnoliopsida</taxon>
        <taxon>eudicotyledons</taxon>
        <taxon>Gunneridae</taxon>
        <taxon>Pentapetalae</taxon>
        <taxon>asterids</taxon>
        <taxon>lamiids</taxon>
        <taxon>Lamiales</taxon>
        <taxon>Orobanchaceae</taxon>
        <taxon>Pedicularideae</taxon>
        <taxon>Castillejinae</taxon>
        <taxon>Castilleja</taxon>
    </lineage>
</organism>
<dbReference type="InterPro" id="IPR016167">
    <property type="entry name" value="FAD-bd_PCMH_sub1"/>
</dbReference>
<evidence type="ECO:0000256" key="6">
    <source>
        <dbReference type="ARBA" id="ARBA00022729"/>
    </source>
</evidence>
<evidence type="ECO:0000256" key="1">
    <source>
        <dbReference type="ARBA" id="ARBA00001974"/>
    </source>
</evidence>